<dbReference type="AlphaFoldDB" id="A0A1K2H967"/>
<dbReference type="Proteomes" id="UP000186513">
    <property type="component" value="Unassembled WGS sequence"/>
</dbReference>
<reference evidence="1 2" key="1">
    <citation type="submission" date="2016-11" db="EMBL/GenBank/DDBJ databases">
        <authorList>
            <person name="Jaros S."/>
            <person name="Januszkiewicz K."/>
            <person name="Wedrychowicz H."/>
        </authorList>
    </citation>
    <scope>NUCLEOTIDE SEQUENCE [LARGE SCALE GENOMIC DNA]</scope>
    <source>
        <strain evidence="1 2">DSM 18899</strain>
    </source>
</reference>
<dbReference type="STRING" id="1121279.SAMN02745887_00775"/>
<name>A0A1K2H967_9NEIS</name>
<evidence type="ECO:0000313" key="1">
    <source>
        <dbReference type="EMBL" id="SFZ73336.1"/>
    </source>
</evidence>
<dbReference type="RefSeq" id="WP_217651396.1">
    <property type="nucleotide sequence ID" value="NZ_FPKR01000003.1"/>
</dbReference>
<gene>
    <name evidence="1" type="ORF">SAMN02745887_00775</name>
</gene>
<accession>A0A1K2H967</accession>
<evidence type="ECO:0000313" key="2">
    <source>
        <dbReference type="Proteomes" id="UP000186513"/>
    </source>
</evidence>
<keyword evidence="2" id="KW-1185">Reference proteome</keyword>
<dbReference type="EMBL" id="FPKR01000003">
    <property type="protein sequence ID" value="SFZ73336.1"/>
    <property type="molecule type" value="Genomic_DNA"/>
</dbReference>
<proteinExistence type="predicted"/>
<sequence>MTTPCLTQAIPNEQGQLVLRFGASEYRLFTIAQLSQQAGWAQLAYPQHGKRFSFDAQRLTWPAAGEVEASYLYAHSQPLSTAELEQQTLRLGYQNEAPSAQDARHHVYYVYLAPFSAQPFQLGESIGGGMAERGGSCALNLAQLRVWPDWQAHFALAGCSWAVPLIAAPQAEVASLLKALIEGACLRNGLPEPA</sequence>
<organism evidence="1 2">
    <name type="scientific">Chitinimonas taiwanensis DSM 18899</name>
    <dbReference type="NCBI Taxonomy" id="1121279"/>
    <lineage>
        <taxon>Bacteria</taxon>
        <taxon>Pseudomonadati</taxon>
        <taxon>Pseudomonadota</taxon>
        <taxon>Betaproteobacteria</taxon>
        <taxon>Neisseriales</taxon>
        <taxon>Chitinibacteraceae</taxon>
        <taxon>Chitinimonas</taxon>
    </lineage>
</organism>
<protein>
    <submittedName>
        <fullName evidence="1">Uncharacterized protein</fullName>
    </submittedName>
</protein>